<reference evidence="1" key="1">
    <citation type="journal article" date="2021" name="Proc. Natl. Acad. Sci. U.S.A.">
        <title>A Catalog of Tens of Thousands of Viruses from Human Metagenomes Reveals Hidden Associations with Chronic Diseases.</title>
        <authorList>
            <person name="Tisza M.J."/>
            <person name="Buck C.B."/>
        </authorList>
    </citation>
    <scope>NUCLEOTIDE SEQUENCE</scope>
    <source>
        <strain evidence="1">CtRg61</strain>
    </source>
</reference>
<accession>A0A8S5LUU3</accession>
<name>A0A8S5LUU3_9CAUD</name>
<organism evidence="1">
    <name type="scientific">Siphoviridae sp. ctRg61</name>
    <dbReference type="NCBI Taxonomy" id="2826335"/>
    <lineage>
        <taxon>Viruses</taxon>
        <taxon>Duplodnaviria</taxon>
        <taxon>Heunggongvirae</taxon>
        <taxon>Uroviricota</taxon>
        <taxon>Caudoviricetes</taxon>
    </lineage>
</organism>
<evidence type="ECO:0000313" key="1">
    <source>
        <dbReference type="EMBL" id="DAD73666.1"/>
    </source>
</evidence>
<protein>
    <submittedName>
        <fullName evidence="1">Uncharacterized protein</fullName>
    </submittedName>
</protein>
<sequence>MGKAYKLIKAVRKGGFGLSEMVLTDRIPDKIEKISDNKVIATYGNYRQIWTAEGSGSERHNFKEVIEEVGSDDSS</sequence>
<proteinExistence type="predicted"/>
<dbReference type="EMBL" id="BK014742">
    <property type="protein sequence ID" value="DAD73666.1"/>
    <property type="molecule type" value="Genomic_DNA"/>
</dbReference>